<dbReference type="InterPro" id="IPR002035">
    <property type="entry name" value="VWF_A"/>
</dbReference>
<dbReference type="SUPFAM" id="SSF53300">
    <property type="entry name" value="vWA-like"/>
    <property type="match status" value="1"/>
</dbReference>
<proteinExistence type="inferred from homology"/>
<dbReference type="PANTHER" id="PTHR10338">
    <property type="entry name" value="INTER-ALPHA-TRYPSIN INHIBITOR HEAVY CHAIN FAMILY MEMBER"/>
    <property type="match status" value="1"/>
</dbReference>
<gene>
    <name evidence="13" type="primary">LOC106171831</name>
</gene>
<name>A0A1S3JBH7_LINAN</name>
<reference evidence="13" key="1">
    <citation type="submission" date="2025-08" db="UniProtKB">
        <authorList>
            <consortium name="RefSeq"/>
        </authorList>
    </citation>
    <scope>IDENTIFICATION</scope>
    <source>
        <tissue evidence="13">Gonads</tissue>
    </source>
</reference>
<keyword evidence="12" id="KW-1185">Reference proteome</keyword>
<feature type="compositionally biased region" description="Polar residues" evidence="8">
    <location>
        <begin position="642"/>
        <end position="651"/>
    </location>
</feature>
<keyword evidence="5 9" id="KW-0732">Signal</keyword>
<dbReference type="PANTHER" id="PTHR10338:SF108">
    <property type="entry name" value="INTER-ALPHA-TRYPSIN INHIBITOR HEAVY CHAIN H4-LIKE PROTEIN"/>
    <property type="match status" value="1"/>
</dbReference>
<evidence type="ECO:0000256" key="7">
    <source>
        <dbReference type="ARBA" id="ARBA00023180"/>
    </source>
</evidence>
<organism evidence="12 13">
    <name type="scientific">Lingula anatina</name>
    <name type="common">Brachiopod</name>
    <name type="synonym">Lingula unguis</name>
    <dbReference type="NCBI Taxonomy" id="7574"/>
    <lineage>
        <taxon>Eukaryota</taxon>
        <taxon>Metazoa</taxon>
        <taxon>Spiralia</taxon>
        <taxon>Lophotrochozoa</taxon>
        <taxon>Brachiopoda</taxon>
        <taxon>Linguliformea</taxon>
        <taxon>Lingulata</taxon>
        <taxon>Lingulida</taxon>
        <taxon>Linguloidea</taxon>
        <taxon>Lingulidae</taxon>
        <taxon>Lingula</taxon>
    </lineage>
</organism>
<dbReference type="PROSITE" id="PS51468">
    <property type="entry name" value="VIT"/>
    <property type="match status" value="1"/>
</dbReference>
<evidence type="ECO:0000256" key="6">
    <source>
        <dbReference type="ARBA" id="ARBA00022900"/>
    </source>
</evidence>
<dbReference type="SMART" id="SM00609">
    <property type="entry name" value="VIT"/>
    <property type="match status" value="1"/>
</dbReference>
<feature type="chain" id="PRO_5010186247" evidence="9">
    <location>
        <begin position="21"/>
        <end position="907"/>
    </location>
</feature>
<evidence type="ECO:0000256" key="8">
    <source>
        <dbReference type="SAM" id="MobiDB-lite"/>
    </source>
</evidence>
<dbReference type="GO" id="GO:0030212">
    <property type="term" value="P:hyaluronan metabolic process"/>
    <property type="evidence" value="ECO:0007669"/>
    <property type="project" value="InterPro"/>
</dbReference>
<keyword evidence="4" id="KW-0646">Protease inhibitor</keyword>
<dbReference type="FunFam" id="3.40.50.410:FF:000013">
    <property type="entry name" value="inter-alpha-trypsin inhibitor heavy chain H2"/>
    <property type="match status" value="1"/>
</dbReference>
<evidence type="ECO:0000256" key="9">
    <source>
        <dbReference type="SAM" id="SignalP"/>
    </source>
</evidence>
<feature type="domain" description="VWFA" evidence="10">
    <location>
        <begin position="276"/>
        <end position="458"/>
    </location>
</feature>
<dbReference type="Pfam" id="PF00092">
    <property type="entry name" value="VWA"/>
    <property type="match status" value="1"/>
</dbReference>
<dbReference type="InterPro" id="IPR013694">
    <property type="entry name" value="VIT"/>
</dbReference>
<comment type="subcellular location">
    <subcellularLocation>
        <location evidence="1">Secreted</location>
    </subcellularLocation>
</comment>
<dbReference type="Proteomes" id="UP000085678">
    <property type="component" value="Unplaced"/>
</dbReference>
<dbReference type="SMART" id="SM00327">
    <property type="entry name" value="VWA"/>
    <property type="match status" value="1"/>
</dbReference>
<dbReference type="Gene3D" id="3.40.50.410">
    <property type="entry name" value="von Willebrand factor, type A domain"/>
    <property type="match status" value="1"/>
</dbReference>
<evidence type="ECO:0000259" key="11">
    <source>
        <dbReference type="PROSITE" id="PS51468"/>
    </source>
</evidence>
<keyword evidence="7" id="KW-0325">Glycoprotein</keyword>
<feature type="domain" description="VIT" evidence="11">
    <location>
        <begin position="15"/>
        <end position="144"/>
    </location>
</feature>
<dbReference type="GO" id="GO:0005576">
    <property type="term" value="C:extracellular region"/>
    <property type="evidence" value="ECO:0007669"/>
    <property type="project" value="UniProtKB-SubCell"/>
</dbReference>
<evidence type="ECO:0000313" key="12">
    <source>
        <dbReference type="Proteomes" id="UP000085678"/>
    </source>
</evidence>
<dbReference type="OrthoDB" id="299997at2759"/>
<evidence type="ECO:0000256" key="4">
    <source>
        <dbReference type="ARBA" id="ARBA00022690"/>
    </source>
</evidence>
<keyword evidence="3" id="KW-0964">Secreted</keyword>
<dbReference type="Pfam" id="PF06668">
    <property type="entry name" value="ITI_HC_C"/>
    <property type="match status" value="1"/>
</dbReference>
<dbReference type="RefSeq" id="XP_013407760.1">
    <property type="nucleotide sequence ID" value="XM_013552306.1"/>
</dbReference>
<evidence type="ECO:0000256" key="5">
    <source>
        <dbReference type="ARBA" id="ARBA00022729"/>
    </source>
</evidence>
<dbReference type="Pfam" id="PF08487">
    <property type="entry name" value="VIT"/>
    <property type="match status" value="1"/>
</dbReference>
<evidence type="ECO:0000256" key="3">
    <source>
        <dbReference type="ARBA" id="ARBA00022525"/>
    </source>
</evidence>
<dbReference type="GeneID" id="106171831"/>
<evidence type="ECO:0000256" key="1">
    <source>
        <dbReference type="ARBA" id="ARBA00004613"/>
    </source>
</evidence>
<accession>A0A1S3JBH7</accession>
<dbReference type="AlphaFoldDB" id="A0A1S3JBH7"/>
<dbReference type="InterPro" id="IPR050934">
    <property type="entry name" value="ITIH"/>
</dbReference>
<evidence type="ECO:0000256" key="2">
    <source>
        <dbReference type="ARBA" id="ARBA00010158"/>
    </source>
</evidence>
<keyword evidence="6" id="KW-0722">Serine protease inhibitor</keyword>
<evidence type="ECO:0000313" key="13">
    <source>
        <dbReference type="RefSeq" id="XP_013407760.1"/>
    </source>
</evidence>
<feature type="region of interest" description="Disordered" evidence="8">
    <location>
        <begin position="605"/>
        <end position="653"/>
    </location>
</feature>
<sequence>MASACCRELIILLICTFAASENVRNDTVPEIYSLHIRSDIAYRFATTTVVSRLANHALESKEAVFLVQLPESAFISNFSMTIEGKVYDGQVKEKEQAKKEYTKAKSRGQTAGHVSAKPRETNRFKVAVNVAAQSKITFNITFQELLQRKLGLYEHVINVNPGQVVRDLKVDVYIHESREITVLKVPPLRVPGETNNLEATQNNELAVIDRIAPNKAHISYRPSAAEQQADSSAGISGQFVVQYDVKRDMDAGELQVVNGYFVHYFAPTGLPVVNKNVFFILDVSGSMSGRKIRQVKDAMNVILNDLREDDYFNIILFGSGVRYWNDENMIQATLDHVGAAKQFVRRMSASGGTNINDALVRGMEFLERHESQSGKKLPSLIIFLTDGDPTSGETSLEKIESNVKAVNKERYSLFSLAFGSGADYKFLQKLSLQNRGVARKIYEDSDADLQLKGFYDEVANPLLSDIKVEYLGDSVDNTSLTRNAFINYFDGSEIVVAGKLADVNVPSLSTRISGVGAEGNVLLDTNVIITGGVGNTLDLDLDAPDASSLTSFTERLWAYLTIKNTLETMKETSDNQEKETLKQKALDMSLKYHFVTPVTSMLVVKPDEPEKNAGDLIEDDGSEAESSASKSRGPSRKMVHSASVQRSSGSPGFSGFADNDPHFLITVKGSNKPVCFDVNGNPGDLYQLLWDPDSDITVNAKIVARKGSTKTWNKTKTYFGAIGFLHGNTRVKVGPHSIKINDKTYNWRQNTVISTTDGVKVTIHKKRNVTIGVGNGKEFAIVRHRVKRNHPTKVSFVGFYILSGDGLSSRSHGLIGQFFHRAVNIQSPTASPASASNPALLTFQGRFRKRPVEVRPGRRLNMRTSKHVDCWHVRNNGWGFIDGHFENYKVKDILREDLAIDLQQFKT</sequence>
<dbReference type="GO" id="GO:0004867">
    <property type="term" value="F:serine-type endopeptidase inhibitor activity"/>
    <property type="evidence" value="ECO:0007669"/>
    <property type="project" value="UniProtKB-KW"/>
</dbReference>
<dbReference type="InterPro" id="IPR036465">
    <property type="entry name" value="vWFA_dom_sf"/>
</dbReference>
<dbReference type="InterPro" id="IPR010600">
    <property type="entry name" value="ITI_HC_C"/>
</dbReference>
<feature type="signal peptide" evidence="9">
    <location>
        <begin position="1"/>
        <end position="20"/>
    </location>
</feature>
<dbReference type="PROSITE" id="PS50234">
    <property type="entry name" value="VWFA"/>
    <property type="match status" value="1"/>
</dbReference>
<feature type="region of interest" description="Disordered" evidence="8">
    <location>
        <begin position="98"/>
        <end position="118"/>
    </location>
</feature>
<comment type="similarity">
    <text evidence="2">Belongs to the ITIH family.</text>
</comment>
<protein>
    <submittedName>
        <fullName evidence="13">Inter-alpha-trypsin inhibitor heavy chain H3 isoform X2</fullName>
    </submittedName>
</protein>
<evidence type="ECO:0000259" key="10">
    <source>
        <dbReference type="PROSITE" id="PS50234"/>
    </source>
</evidence>